<dbReference type="PaxDb" id="537011-PREVCOP_06437"/>
<dbReference type="HOGENOM" id="CLU_3102169_0_0_10"/>
<dbReference type="AlphaFoldDB" id="D1PGS2"/>
<dbReference type="Proteomes" id="UP000004477">
    <property type="component" value="Unassembled WGS sequence"/>
</dbReference>
<keyword evidence="2" id="KW-1185">Reference proteome</keyword>
<protein>
    <submittedName>
        <fullName evidence="1">Uncharacterized protein</fullName>
    </submittedName>
</protein>
<evidence type="ECO:0000313" key="1">
    <source>
        <dbReference type="EMBL" id="EFB34030.1"/>
    </source>
</evidence>
<comment type="caution">
    <text evidence="1">The sequence shown here is derived from an EMBL/GenBank/DDBJ whole genome shotgun (WGS) entry which is preliminary data.</text>
</comment>
<accession>D1PGS2</accession>
<name>D1PGS2_9BACT</name>
<reference evidence="1" key="1">
    <citation type="submission" date="2009-11" db="EMBL/GenBank/DDBJ databases">
        <authorList>
            <person name="Weinstock G."/>
            <person name="Sodergren E."/>
            <person name="Clifton S."/>
            <person name="Fulton L."/>
            <person name="Fulton B."/>
            <person name="Courtney L."/>
            <person name="Fronick C."/>
            <person name="Harrison M."/>
            <person name="Strong C."/>
            <person name="Farmer C."/>
            <person name="Delahaunty K."/>
            <person name="Markovic C."/>
            <person name="Hall O."/>
            <person name="Minx P."/>
            <person name="Tomlinson C."/>
            <person name="Mitreva M."/>
            <person name="Nelson J."/>
            <person name="Hou S."/>
            <person name="Wollam A."/>
            <person name="Pepin K.H."/>
            <person name="Johnson M."/>
            <person name="Bhonagiri V."/>
            <person name="Nash W.E."/>
            <person name="Warren W."/>
            <person name="Chinwalla A."/>
            <person name="Mardis E.R."/>
            <person name="Wilson R.K."/>
        </authorList>
    </citation>
    <scope>NUCLEOTIDE SEQUENCE [LARGE SCALE GENOMIC DNA]</scope>
    <source>
        <strain evidence="1">DSM 18205</strain>
    </source>
</reference>
<proteinExistence type="predicted"/>
<gene>
    <name evidence="1" type="ORF">PREVCOP_06437</name>
</gene>
<dbReference type="EMBL" id="ACBX02000047">
    <property type="protein sequence ID" value="EFB34030.1"/>
    <property type="molecule type" value="Genomic_DNA"/>
</dbReference>
<organism evidence="1 2">
    <name type="scientific">Segatella copri DSM 18205</name>
    <dbReference type="NCBI Taxonomy" id="537011"/>
    <lineage>
        <taxon>Bacteria</taxon>
        <taxon>Pseudomonadati</taxon>
        <taxon>Bacteroidota</taxon>
        <taxon>Bacteroidia</taxon>
        <taxon>Bacteroidales</taxon>
        <taxon>Prevotellaceae</taxon>
        <taxon>Segatella</taxon>
    </lineage>
</organism>
<evidence type="ECO:0000313" key="2">
    <source>
        <dbReference type="Proteomes" id="UP000004477"/>
    </source>
</evidence>
<sequence length="51" mass="5752">MNHHALGEDEKLVAPAEVGFLLKDSVRKKMMLPRAHEMMEMMGQKGILKSS</sequence>